<dbReference type="InterPro" id="IPR058031">
    <property type="entry name" value="AAA_lid_NorR"/>
</dbReference>
<dbReference type="Pfam" id="PF00072">
    <property type="entry name" value="Response_reg"/>
    <property type="match status" value="1"/>
</dbReference>
<keyword evidence="2" id="KW-0067">ATP-binding</keyword>
<proteinExistence type="predicted"/>
<evidence type="ECO:0000256" key="7">
    <source>
        <dbReference type="SAM" id="MobiDB-lite"/>
    </source>
</evidence>
<evidence type="ECO:0000256" key="4">
    <source>
        <dbReference type="ARBA" id="ARBA00023125"/>
    </source>
</evidence>
<dbReference type="InterPro" id="IPR001789">
    <property type="entry name" value="Sig_transdc_resp-reg_receiver"/>
</dbReference>
<keyword evidence="5" id="KW-0804">Transcription</keyword>
<feature type="modified residue" description="4-aspartylphosphate" evidence="6">
    <location>
        <position position="55"/>
    </location>
</feature>
<dbReference type="InterPro" id="IPR002078">
    <property type="entry name" value="Sigma_54_int"/>
</dbReference>
<evidence type="ECO:0000313" key="10">
    <source>
        <dbReference type="EMBL" id="AUX44169.1"/>
    </source>
</evidence>
<dbReference type="InterPro" id="IPR011006">
    <property type="entry name" value="CheY-like_superfamily"/>
</dbReference>
<dbReference type="SMART" id="SM00382">
    <property type="entry name" value="AAA"/>
    <property type="match status" value="1"/>
</dbReference>
<dbReference type="Gene3D" id="3.40.50.2300">
    <property type="match status" value="1"/>
</dbReference>
<name>A0A2L0EY58_SORCE</name>
<dbReference type="PROSITE" id="PS50045">
    <property type="entry name" value="SIGMA54_INTERACT_4"/>
    <property type="match status" value="1"/>
</dbReference>
<protein>
    <submittedName>
        <fullName evidence="10">Fis family transcriptional regulator</fullName>
    </submittedName>
</protein>
<dbReference type="InterPro" id="IPR027417">
    <property type="entry name" value="P-loop_NTPase"/>
</dbReference>
<dbReference type="InterPro" id="IPR002197">
    <property type="entry name" value="HTH_Fis"/>
</dbReference>
<dbReference type="PANTHER" id="PTHR32071">
    <property type="entry name" value="TRANSCRIPTIONAL REGULATORY PROTEIN"/>
    <property type="match status" value="1"/>
</dbReference>
<reference evidence="10 11" key="1">
    <citation type="submission" date="2015-09" db="EMBL/GenBank/DDBJ databases">
        <title>Sorangium comparison.</title>
        <authorList>
            <person name="Zaburannyi N."/>
            <person name="Bunk B."/>
            <person name="Overmann J."/>
            <person name="Mueller R."/>
        </authorList>
    </citation>
    <scope>NUCLEOTIDE SEQUENCE [LARGE SCALE GENOMIC DNA]</scope>
    <source>
        <strain evidence="10 11">So ce26</strain>
    </source>
</reference>
<sequence>MSARAKVLVVDDELEMVKLVADIARDMGYEAATLTAPLLVLPLLEEGEFDLVVTDVRMPEMDGIDLIERIARFDPRTAIIAMTAFGSIDTAVRAMRAGAFDYLPKPFQPADMALRMERALGQRAMTVELTALRSEVAQRFSIAGMVGRSRAIEEVITLVRRVADNRATVLVSGPSGSGKELVARALHGESRRRARKFVAVNCAAIPESLIEAELFGVRKGAYTDARSDRPGMFQEADGGTLFLDEVSELALPLQAKLLRALQEREVRPVGAVSSEPVDVRVIAATNRDLRAAVAERAFREDLFYRLAVIEIAIPPLKHRADDILPLAEHFLARAAAHAGKPIAGFSGAAVKRLLAYDWPGNVRELENAIERAAALCDGARISPDDLPEGVRARRGAPDFLEVAADRLMSLDELQREYAQLVLRRVGGKKQRAAALLGVDRRTLQRWFGGGDRRRRGPLKARELTALAAVVDPGARARGAGDRAVARPALTSSKTTPAGLDSTRQASAR</sequence>
<keyword evidence="1" id="KW-0547">Nucleotide-binding</keyword>
<dbReference type="Gene3D" id="3.40.50.300">
    <property type="entry name" value="P-loop containing nucleotide triphosphate hydrolases"/>
    <property type="match status" value="1"/>
</dbReference>
<gene>
    <name evidence="10" type="primary">fis</name>
    <name evidence="10" type="ORF">SOCE26_056320</name>
</gene>
<dbReference type="PROSITE" id="PS00688">
    <property type="entry name" value="SIGMA54_INTERACT_3"/>
    <property type="match status" value="1"/>
</dbReference>
<evidence type="ECO:0000259" key="9">
    <source>
        <dbReference type="PROSITE" id="PS50110"/>
    </source>
</evidence>
<evidence type="ECO:0000256" key="5">
    <source>
        <dbReference type="ARBA" id="ARBA00023163"/>
    </source>
</evidence>
<dbReference type="SUPFAM" id="SSF46689">
    <property type="entry name" value="Homeodomain-like"/>
    <property type="match status" value="1"/>
</dbReference>
<keyword evidence="4" id="KW-0238">DNA-binding</keyword>
<dbReference type="Gene3D" id="1.10.10.60">
    <property type="entry name" value="Homeodomain-like"/>
    <property type="match status" value="1"/>
</dbReference>
<dbReference type="FunFam" id="3.40.50.300:FF:000006">
    <property type="entry name" value="DNA-binding transcriptional regulator NtrC"/>
    <property type="match status" value="1"/>
</dbReference>
<dbReference type="Proteomes" id="UP000238348">
    <property type="component" value="Chromosome"/>
</dbReference>
<dbReference type="AlphaFoldDB" id="A0A2L0EY58"/>
<dbReference type="Pfam" id="PF00158">
    <property type="entry name" value="Sigma54_activat"/>
    <property type="match status" value="1"/>
</dbReference>
<dbReference type="GO" id="GO:0006355">
    <property type="term" value="P:regulation of DNA-templated transcription"/>
    <property type="evidence" value="ECO:0007669"/>
    <property type="project" value="InterPro"/>
</dbReference>
<feature type="domain" description="Response regulatory" evidence="9">
    <location>
        <begin position="6"/>
        <end position="120"/>
    </location>
</feature>
<feature type="compositionally biased region" description="Polar residues" evidence="7">
    <location>
        <begin position="489"/>
        <end position="508"/>
    </location>
</feature>
<dbReference type="Gene3D" id="1.10.8.60">
    <property type="match status" value="1"/>
</dbReference>
<dbReference type="PROSITE" id="PS00676">
    <property type="entry name" value="SIGMA54_INTERACT_2"/>
    <property type="match status" value="1"/>
</dbReference>
<evidence type="ECO:0000256" key="2">
    <source>
        <dbReference type="ARBA" id="ARBA00022840"/>
    </source>
</evidence>
<dbReference type="InterPro" id="IPR025944">
    <property type="entry name" value="Sigma_54_int_dom_CS"/>
</dbReference>
<dbReference type="InterPro" id="IPR003593">
    <property type="entry name" value="AAA+_ATPase"/>
</dbReference>
<dbReference type="SMART" id="SM00448">
    <property type="entry name" value="REC"/>
    <property type="match status" value="1"/>
</dbReference>
<dbReference type="CDD" id="cd00009">
    <property type="entry name" value="AAA"/>
    <property type="match status" value="1"/>
</dbReference>
<dbReference type="EMBL" id="CP012673">
    <property type="protein sequence ID" value="AUX44169.1"/>
    <property type="molecule type" value="Genomic_DNA"/>
</dbReference>
<evidence type="ECO:0000256" key="3">
    <source>
        <dbReference type="ARBA" id="ARBA00023015"/>
    </source>
</evidence>
<dbReference type="InterPro" id="IPR025943">
    <property type="entry name" value="Sigma_54_int_dom_ATP-bd_2"/>
</dbReference>
<dbReference type="PROSITE" id="PS50110">
    <property type="entry name" value="RESPONSE_REGULATORY"/>
    <property type="match status" value="1"/>
</dbReference>
<evidence type="ECO:0000256" key="1">
    <source>
        <dbReference type="ARBA" id="ARBA00022741"/>
    </source>
</evidence>
<dbReference type="GO" id="GO:0000160">
    <property type="term" value="P:phosphorelay signal transduction system"/>
    <property type="evidence" value="ECO:0007669"/>
    <property type="project" value="InterPro"/>
</dbReference>
<feature type="region of interest" description="Disordered" evidence="7">
    <location>
        <begin position="475"/>
        <end position="508"/>
    </location>
</feature>
<accession>A0A2L0EY58</accession>
<evidence type="ECO:0000256" key="6">
    <source>
        <dbReference type="PROSITE-ProRule" id="PRU00169"/>
    </source>
</evidence>
<dbReference type="GO" id="GO:0043565">
    <property type="term" value="F:sequence-specific DNA binding"/>
    <property type="evidence" value="ECO:0007669"/>
    <property type="project" value="InterPro"/>
</dbReference>
<evidence type="ECO:0000259" key="8">
    <source>
        <dbReference type="PROSITE" id="PS50045"/>
    </source>
</evidence>
<feature type="domain" description="Sigma-54 factor interaction" evidence="8">
    <location>
        <begin position="145"/>
        <end position="374"/>
    </location>
</feature>
<dbReference type="SUPFAM" id="SSF52540">
    <property type="entry name" value="P-loop containing nucleoside triphosphate hydrolases"/>
    <property type="match status" value="1"/>
</dbReference>
<dbReference type="InterPro" id="IPR009057">
    <property type="entry name" value="Homeodomain-like_sf"/>
</dbReference>
<keyword evidence="3" id="KW-0805">Transcription regulation</keyword>
<dbReference type="Pfam" id="PF02954">
    <property type="entry name" value="HTH_8"/>
    <property type="match status" value="1"/>
</dbReference>
<dbReference type="SUPFAM" id="SSF52172">
    <property type="entry name" value="CheY-like"/>
    <property type="match status" value="1"/>
</dbReference>
<evidence type="ECO:0000313" key="11">
    <source>
        <dbReference type="Proteomes" id="UP000238348"/>
    </source>
</evidence>
<organism evidence="10 11">
    <name type="scientific">Sorangium cellulosum</name>
    <name type="common">Polyangium cellulosum</name>
    <dbReference type="NCBI Taxonomy" id="56"/>
    <lineage>
        <taxon>Bacteria</taxon>
        <taxon>Pseudomonadati</taxon>
        <taxon>Myxococcota</taxon>
        <taxon>Polyangia</taxon>
        <taxon>Polyangiales</taxon>
        <taxon>Polyangiaceae</taxon>
        <taxon>Sorangium</taxon>
    </lineage>
</organism>
<dbReference type="RefSeq" id="WP_234022530.1">
    <property type="nucleotide sequence ID" value="NZ_CP012673.1"/>
</dbReference>
<dbReference type="Pfam" id="PF25601">
    <property type="entry name" value="AAA_lid_14"/>
    <property type="match status" value="1"/>
</dbReference>
<keyword evidence="6" id="KW-0597">Phosphoprotein</keyword>
<dbReference type="GO" id="GO:0005524">
    <property type="term" value="F:ATP binding"/>
    <property type="evidence" value="ECO:0007669"/>
    <property type="project" value="UniProtKB-KW"/>
</dbReference>